<dbReference type="PANTHER" id="PTHR12243">
    <property type="entry name" value="MADF DOMAIN TRANSCRIPTION FACTOR"/>
    <property type="match status" value="1"/>
</dbReference>
<dbReference type="InterPro" id="IPR039353">
    <property type="entry name" value="TF_Adf1"/>
</dbReference>
<dbReference type="PhylomeDB" id="T1IIJ0"/>
<dbReference type="SMART" id="SM00595">
    <property type="entry name" value="MADF"/>
    <property type="match status" value="1"/>
</dbReference>
<dbReference type="EMBL" id="JH430172">
    <property type="status" value="NOT_ANNOTATED_CDS"/>
    <property type="molecule type" value="Genomic_DNA"/>
</dbReference>
<organism evidence="3 4">
    <name type="scientific">Strigamia maritima</name>
    <name type="common">European centipede</name>
    <name type="synonym">Geophilus maritimus</name>
    <dbReference type="NCBI Taxonomy" id="126957"/>
    <lineage>
        <taxon>Eukaryota</taxon>
        <taxon>Metazoa</taxon>
        <taxon>Ecdysozoa</taxon>
        <taxon>Arthropoda</taxon>
        <taxon>Myriapoda</taxon>
        <taxon>Chilopoda</taxon>
        <taxon>Pleurostigmophora</taxon>
        <taxon>Geophilomorpha</taxon>
        <taxon>Linotaeniidae</taxon>
        <taxon>Strigamia</taxon>
    </lineage>
</organism>
<evidence type="ECO:0000313" key="3">
    <source>
        <dbReference type="EnsemblMetazoa" id="SMAR000689-PA"/>
    </source>
</evidence>
<feature type="compositionally biased region" description="Polar residues" evidence="1">
    <location>
        <begin position="132"/>
        <end position="143"/>
    </location>
</feature>
<evidence type="ECO:0000313" key="4">
    <source>
        <dbReference type="Proteomes" id="UP000014500"/>
    </source>
</evidence>
<dbReference type="Proteomes" id="UP000014500">
    <property type="component" value="Unassembled WGS sequence"/>
</dbReference>
<protein>
    <recommendedName>
        <fullName evidence="2">MADF domain-containing protein</fullName>
    </recommendedName>
</protein>
<sequence>MMATAAFEEHLIKSVCLRKFLYDKRHPDHSIRKLVAKAWKEIANEVGKPEIACRTRWRSLRDRFYTLYRDNKQKGINGDNNIDNSSISWPYYNLLGFLSVVNEPRNYGEMPDGVQNIIQAVESFDSIGVDSFNPSSSNDTQPNSPEPIPNGGCEILLHEPSSAAQYFGQDNPPRESLLHGKRSCAMVLDKTIEKFIDIIAAQSKQDAVIFSQLFQKEDTSSNSCFTTFIKHELDAMSEDEQDEFKFGTMDLLRNIKKARRK</sequence>
<feature type="region of interest" description="Disordered" evidence="1">
    <location>
        <begin position="131"/>
        <end position="152"/>
    </location>
</feature>
<dbReference type="STRING" id="126957.T1IIJ0"/>
<reference evidence="3" key="2">
    <citation type="submission" date="2015-02" db="UniProtKB">
        <authorList>
            <consortium name="EnsemblMetazoa"/>
        </authorList>
    </citation>
    <scope>IDENTIFICATION</scope>
</reference>
<dbReference type="AlphaFoldDB" id="T1IIJ0"/>
<name>T1IIJ0_STRMM</name>
<dbReference type="PROSITE" id="PS51029">
    <property type="entry name" value="MADF"/>
    <property type="match status" value="1"/>
</dbReference>
<dbReference type="HOGENOM" id="CLU_1066779_0_0_1"/>
<evidence type="ECO:0000256" key="1">
    <source>
        <dbReference type="SAM" id="MobiDB-lite"/>
    </source>
</evidence>
<reference evidence="4" key="1">
    <citation type="submission" date="2011-05" db="EMBL/GenBank/DDBJ databases">
        <authorList>
            <person name="Richards S.R."/>
            <person name="Qu J."/>
            <person name="Jiang H."/>
            <person name="Jhangiani S.N."/>
            <person name="Agravi P."/>
            <person name="Goodspeed R."/>
            <person name="Gross S."/>
            <person name="Mandapat C."/>
            <person name="Jackson L."/>
            <person name="Mathew T."/>
            <person name="Pu L."/>
            <person name="Thornton R."/>
            <person name="Saada N."/>
            <person name="Wilczek-Boney K.B."/>
            <person name="Lee S."/>
            <person name="Kovar C."/>
            <person name="Wu Y."/>
            <person name="Scherer S.E."/>
            <person name="Worley K.C."/>
            <person name="Muzny D.M."/>
            <person name="Gibbs R."/>
        </authorList>
    </citation>
    <scope>NUCLEOTIDE SEQUENCE</scope>
    <source>
        <strain evidence="4">Brora</strain>
    </source>
</reference>
<proteinExistence type="predicted"/>
<dbReference type="PANTHER" id="PTHR12243:SF67">
    <property type="entry name" value="COREPRESSOR OF PANGOLIN, ISOFORM A-RELATED"/>
    <property type="match status" value="1"/>
</dbReference>
<feature type="domain" description="MADF" evidence="2">
    <location>
        <begin position="10"/>
        <end position="103"/>
    </location>
</feature>
<evidence type="ECO:0000259" key="2">
    <source>
        <dbReference type="PROSITE" id="PS51029"/>
    </source>
</evidence>
<dbReference type="InterPro" id="IPR006578">
    <property type="entry name" value="MADF-dom"/>
</dbReference>
<dbReference type="Pfam" id="PF10545">
    <property type="entry name" value="MADF_DNA_bdg"/>
    <property type="match status" value="1"/>
</dbReference>
<dbReference type="EnsemblMetazoa" id="SMAR000689-RA">
    <property type="protein sequence ID" value="SMAR000689-PA"/>
    <property type="gene ID" value="SMAR000689"/>
</dbReference>
<keyword evidence="4" id="KW-1185">Reference proteome</keyword>
<accession>T1IIJ0</accession>